<dbReference type="Pfam" id="PF00126">
    <property type="entry name" value="HTH_1"/>
    <property type="match status" value="1"/>
</dbReference>
<dbReference type="eggNOG" id="COG0583">
    <property type="taxonomic scope" value="Bacteria"/>
</dbReference>
<evidence type="ECO:0000313" key="6">
    <source>
        <dbReference type="EMBL" id="EFF73846.1"/>
    </source>
</evidence>
<dbReference type="FunFam" id="1.10.10.10:FF:000001">
    <property type="entry name" value="LysR family transcriptional regulator"/>
    <property type="match status" value="1"/>
</dbReference>
<dbReference type="InterPro" id="IPR005119">
    <property type="entry name" value="LysR_subst-bd"/>
</dbReference>
<evidence type="ECO:0000313" key="7">
    <source>
        <dbReference type="Proteomes" id="UP000004510"/>
    </source>
</evidence>
<name>D4XH38_9BURK</name>
<dbReference type="AlphaFoldDB" id="D4XH38"/>
<dbReference type="GO" id="GO:0005829">
    <property type="term" value="C:cytosol"/>
    <property type="evidence" value="ECO:0007669"/>
    <property type="project" value="TreeGrafter"/>
</dbReference>
<protein>
    <submittedName>
        <fullName evidence="6">LysR substrate binding domain protein</fullName>
    </submittedName>
</protein>
<evidence type="ECO:0000259" key="5">
    <source>
        <dbReference type="PROSITE" id="PS50931"/>
    </source>
</evidence>
<evidence type="ECO:0000256" key="1">
    <source>
        <dbReference type="ARBA" id="ARBA00009437"/>
    </source>
</evidence>
<dbReference type="InterPro" id="IPR000847">
    <property type="entry name" value="LysR_HTH_N"/>
</dbReference>
<comment type="caution">
    <text evidence="6">The sequence shown here is derived from an EMBL/GenBank/DDBJ whole genome shotgun (WGS) entry which is preliminary data.</text>
</comment>
<dbReference type="EMBL" id="ADMS01000111">
    <property type="protein sequence ID" value="EFF73846.1"/>
    <property type="molecule type" value="Genomic_DNA"/>
</dbReference>
<dbReference type="RefSeq" id="WP_006220923.1">
    <property type="nucleotide sequence ID" value="NZ_GG770409.1"/>
</dbReference>
<dbReference type="InterPro" id="IPR036388">
    <property type="entry name" value="WH-like_DNA-bd_sf"/>
</dbReference>
<dbReference type="SUPFAM" id="SSF53850">
    <property type="entry name" value="Periplasmic binding protein-like II"/>
    <property type="match status" value="1"/>
</dbReference>
<evidence type="ECO:0000256" key="4">
    <source>
        <dbReference type="ARBA" id="ARBA00023163"/>
    </source>
</evidence>
<dbReference type="PATRIC" id="fig|742159.3.peg.271"/>
<dbReference type="GO" id="GO:0003700">
    <property type="term" value="F:DNA-binding transcription factor activity"/>
    <property type="evidence" value="ECO:0007669"/>
    <property type="project" value="InterPro"/>
</dbReference>
<dbReference type="Gene3D" id="3.40.190.10">
    <property type="entry name" value="Periplasmic binding protein-like II"/>
    <property type="match status" value="2"/>
</dbReference>
<dbReference type="PROSITE" id="PS50931">
    <property type="entry name" value="HTH_LYSR"/>
    <property type="match status" value="1"/>
</dbReference>
<dbReference type="Gene3D" id="1.10.10.10">
    <property type="entry name" value="Winged helix-like DNA-binding domain superfamily/Winged helix DNA-binding domain"/>
    <property type="match status" value="1"/>
</dbReference>
<dbReference type="PANTHER" id="PTHR30419:SF8">
    <property type="entry name" value="NITROGEN ASSIMILATION TRANSCRIPTIONAL ACTIVATOR-RELATED"/>
    <property type="match status" value="1"/>
</dbReference>
<keyword evidence="3" id="KW-0238">DNA-binding</keyword>
<keyword evidence="2" id="KW-0805">Transcription regulation</keyword>
<evidence type="ECO:0000256" key="2">
    <source>
        <dbReference type="ARBA" id="ARBA00023015"/>
    </source>
</evidence>
<gene>
    <name evidence="6" type="ORF">HMPREF0004_4785</name>
</gene>
<dbReference type="InterPro" id="IPR050950">
    <property type="entry name" value="HTH-type_LysR_regulators"/>
</dbReference>
<dbReference type="InterPro" id="IPR036390">
    <property type="entry name" value="WH_DNA-bd_sf"/>
</dbReference>
<reference evidence="7" key="1">
    <citation type="submission" date="2010-03" db="EMBL/GenBank/DDBJ databases">
        <title>Complete sequence of Mobiluncus curtisii ATCC 43063.</title>
        <authorList>
            <person name="Muzny D."/>
            <person name="Qin X."/>
            <person name="Deng J."/>
            <person name="Jiang H."/>
            <person name="Liu Y."/>
            <person name="Qu J."/>
            <person name="Song X.-Z."/>
            <person name="Zhang L."/>
            <person name="Thornton R."/>
            <person name="Coyle M."/>
            <person name="Francisco L."/>
            <person name="Jackson L."/>
            <person name="Javaid M."/>
            <person name="Korchina V."/>
            <person name="Kovar C."/>
            <person name="Mata R."/>
            <person name="Mathew T."/>
            <person name="Ngo R."/>
            <person name="Nguyen L."/>
            <person name="Nguyen N."/>
            <person name="Okwuonu G."/>
            <person name="Ongeri F."/>
            <person name="Pham C."/>
            <person name="Simmons D."/>
            <person name="Wilczek-Boney K."/>
            <person name="Hale W."/>
            <person name="Jakkamsetti A."/>
            <person name="Pham P."/>
            <person name="Ruth R."/>
            <person name="San Lucas F."/>
            <person name="Warren J."/>
            <person name="Zhang J."/>
            <person name="Zhao Z."/>
            <person name="Zhou C."/>
            <person name="Zhu D."/>
            <person name="Lee S."/>
            <person name="Bess C."/>
            <person name="Blankenburg K."/>
            <person name="Forbes L."/>
            <person name="Fu Q."/>
            <person name="Gubbala S."/>
            <person name="Hirani K."/>
            <person name="Jayaseelan J.C."/>
            <person name="Lara F."/>
            <person name="Munidasa M."/>
            <person name="Palculict T."/>
            <person name="Patil S."/>
            <person name="Pu L.-L."/>
            <person name="Saada N."/>
            <person name="Tang L."/>
            <person name="Weissenberger G."/>
            <person name="Zhu Y."/>
            <person name="Hemphill L."/>
            <person name="Shang Y."/>
            <person name="Youmans B."/>
            <person name="Ayvaz T."/>
            <person name="Ross M."/>
            <person name="Santibanez J."/>
            <person name="Aqrawi P."/>
            <person name="Gross S."/>
            <person name="Joshi V."/>
            <person name="Fowler G."/>
            <person name="Nazareth L."/>
            <person name="Reid J."/>
            <person name="Worley K."/>
            <person name="Petrosino J."/>
            <person name="Highlander S."/>
            <person name="Gibbs R."/>
            <person name="Gibbs R."/>
        </authorList>
    </citation>
    <scope>NUCLEOTIDE SEQUENCE [LARGE SCALE GENOMIC DNA]</scope>
    <source>
        <strain evidence="7">ATCC 43553</strain>
    </source>
</reference>
<keyword evidence="4" id="KW-0804">Transcription</keyword>
<dbReference type="PRINTS" id="PR00039">
    <property type="entry name" value="HTHLYSR"/>
</dbReference>
<evidence type="ECO:0000256" key="3">
    <source>
        <dbReference type="ARBA" id="ARBA00023125"/>
    </source>
</evidence>
<dbReference type="GO" id="GO:0003677">
    <property type="term" value="F:DNA binding"/>
    <property type="evidence" value="ECO:0007669"/>
    <property type="project" value="UniProtKB-KW"/>
</dbReference>
<dbReference type="HOGENOM" id="CLU_039613_6_0_4"/>
<dbReference type="OrthoDB" id="8437302at2"/>
<accession>D4XH38</accession>
<dbReference type="SUPFAM" id="SSF46785">
    <property type="entry name" value="Winged helix' DNA-binding domain"/>
    <property type="match status" value="1"/>
</dbReference>
<proteinExistence type="inferred from homology"/>
<comment type="similarity">
    <text evidence="1">Belongs to the LysR transcriptional regulatory family.</text>
</comment>
<dbReference type="Proteomes" id="UP000004510">
    <property type="component" value="Unassembled WGS sequence"/>
</dbReference>
<organism evidence="6 7">
    <name type="scientific">Achromobacter piechaudii ATCC 43553</name>
    <dbReference type="NCBI Taxonomy" id="742159"/>
    <lineage>
        <taxon>Bacteria</taxon>
        <taxon>Pseudomonadati</taxon>
        <taxon>Pseudomonadota</taxon>
        <taxon>Betaproteobacteria</taxon>
        <taxon>Burkholderiales</taxon>
        <taxon>Alcaligenaceae</taxon>
        <taxon>Achromobacter</taxon>
    </lineage>
</organism>
<feature type="domain" description="HTH lysR-type" evidence="5">
    <location>
        <begin position="3"/>
        <end position="60"/>
    </location>
</feature>
<sequence length="313" mass="34460">MPFDLHQLAAFNEVVAAGSLGRAADAMHLTQSALSRIVRRLEGQVGAPLFERHSKGMQLTDIGLTLLPHSIALLRDAESAKEEIRAMLGLAKGTIRVGTVGSIACLILPTALTRTCNRWPTLQVQVVEGVWDRLASALLSREIDLALGAHTEDTDEIVSVPDCRWEDTSYVVASTDHPLRSRPALSLADTLEHKWAILPRGTDPFEHMNQLFNRHCLPMPDVTVETRSITVLKNLIAHSDFLGWMPEPMYHAELRAGLLDRLPIPGASDTRMLTAFRRTQGLLPLPAAKLLSELRQLATNPPRHAPHAQGPRP</sequence>
<dbReference type="PANTHER" id="PTHR30419">
    <property type="entry name" value="HTH-TYPE TRANSCRIPTIONAL REGULATOR YBHD"/>
    <property type="match status" value="1"/>
</dbReference>
<dbReference type="Pfam" id="PF03466">
    <property type="entry name" value="LysR_substrate"/>
    <property type="match status" value="1"/>
</dbReference>